<dbReference type="SUPFAM" id="SSF57586">
    <property type="entry name" value="TNF receptor-like"/>
    <property type="match status" value="2"/>
</dbReference>
<dbReference type="GO" id="GO:0097191">
    <property type="term" value="P:extrinsic apoptotic signaling pathway"/>
    <property type="evidence" value="ECO:0007669"/>
    <property type="project" value="Ensembl"/>
</dbReference>
<dbReference type="GO" id="GO:0150098">
    <property type="term" value="P:glial cell-neuron signaling"/>
    <property type="evidence" value="ECO:0007669"/>
    <property type="project" value="Ensembl"/>
</dbReference>
<feature type="repeat" description="TNFR-Cys" evidence="5">
    <location>
        <begin position="77"/>
        <end position="118"/>
    </location>
</feature>
<evidence type="ECO:0000256" key="3">
    <source>
        <dbReference type="ARBA" id="ARBA00023157"/>
    </source>
</evidence>
<feature type="chain" id="PRO_5034879850" evidence="8">
    <location>
        <begin position="23"/>
        <end position="460"/>
    </location>
</feature>
<evidence type="ECO:0000256" key="6">
    <source>
        <dbReference type="SAM" id="MobiDB-lite"/>
    </source>
</evidence>
<feature type="disulfide bond" evidence="5">
    <location>
        <begin position="166"/>
        <end position="181"/>
    </location>
</feature>
<feature type="region of interest" description="Disordered" evidence="6">
    <location>
        <begin position="315"/>
        <end position="371"/>
    </location>
</feature>
<feature type="disulfide bond" evidence="5">
    <location>
        <begin position="145"/>
        <end position="163"/>
    </location>
</feature>
<feature type="compositionally biased region" description="Polar residues" evidence="6">
    <location>
        <begin position="401"/>
        <end position="410"/>
    </location>
</feature>
<dbReference type="GO" id="GO:0042129">
    <property type="term" value="P:regulation of T cell proliferation"/>
    <property type="evidence" value="ECO:0007669"/>
    <property type="project" value="Ensembl"/>
</dbReference>
<dbReference type="GO" id="GO:0010614">
    <property type="term" value="P:negative regulation of cardiac muscle hypertrophy"/>
    <property type="evidence" value="ECO:0007669"/>
    <property type="project" value="Ensembl"/>
</dbReference>
<keyword evidence="7" id="KW-0472">Membrane</keyword>
<dbReference type="GO" id="GO:0003176">
    <property type="term" value="P:aortic valve development"/>
    <property type="evidence" value="ECO:0007669"/>
    <property type="project" value="Ensembl"/>
</dbReference>
<dbReference type="PRINTS" id="PR01919">
    <property type="entry name" value="TNFACTORR1B"/>
</dbReference>
<feature type="disulfide bond" evidence="5">
    <location>
        <begin position="100"/>
        <end position="118"/>
    </location>
</feature>
<feature type="compositionally biased region" description="Polar residues" evidence="6">
    <location>
        <begin position="213"/>
        <end position="241"/>
    </location>
</feature>
<dbReference type="GO" id="GO:0050779">
    <property type="term" value="P:RNA destabilization"/>
    <property type="evidence" value="ECO:0007669"/>
    <property type="project" value="Ensembl"/>
</dbReference>
<feature type="compositionally biased region" description="Low complexity" evidence="6">
    <location>
        <begin position="315"/>
        <end position="333"/>
    </location>
</feature>
<dbReference type="GO" id="GO:0150079">
    <property type="term" value="P:negative regulation of neuroinflammatory response"/>
    <property type="evidence" value="ECO:0007669"/>
    <property type="project" value="Ensembl"/>
</dbReference>
<feature type="compositionally biased region" description="Low complexity" evidence="6">
    <location>
        <begin position="355"/>
        <end position="371"/>
    </location>
</feature>
<dbReference type="GO" id="GO:0043120">
    <property type="term" value="F:tumor necrosis factor binding"/>
    <property type="evidence" value="ECO:0007669"/>
    <property type="project" value="Ensembl"/>
</dbReference>
<dbReference type="GO" id="GO:0071222">
    <property type="term" value="P:cellular response to lipopolysaccharide"/>
    <property type="evidence" value="ECO:0007669"/>
    <property type="project" value="Ensembl"/>
</dbReference>
<feature type="repeat" description="TNFR-Cys" evidence="5">
    <location>
        <begin position="119"/>
        <end position="163"/>
    </location>
</feature>
<organism evidence="10 11">
    <name type="scientific">Jaculus jaculus</name>
    <name type="common">Lesser Egyptian jerboa</name>
    <dbReference type="NCBI Taxonomy" id="51337"/>
    <lineage>
        <taxon>Eukaryota</taxon>
        <taxon>Metazoa</taxon>
        <taxon>Chordata</taxon>
        <taxon>Craniata</taxon>
        <taxon>Vertebrata</taxon>
        <taxon>Euteleostomi</taxon>
        <taxon>Mammalia</taxon>
        <taxon>Eutheria</taxon>
        <taxon>Euarchontoglires</taxon>
        <taxon>Glires</taxon>
        <taxon>Rodentia</taxon>
        <taxon>Myomorpha</taxon>
        <taxon>Dipodoidea</taxon>
        <taxon>Dipodidae</taxon>
        <taxon>Dipodinae</taxon>
        <taxon>Jaculus</taxon>
    </lineage>
</organism>
<dbReference type="Proteomes" id="UP000694385">
    <property type="component" value="Unassembled WGS sequence"/>
</dbReference>
<protein>
    <submittedName>
        <fullName evidence="10">Tumor necrosis factor receptor superfamily, member 1b</fullName>
    </submittedName>
</protein>
<feature type="domain" description="TNFR-Cys" evidence="9">
    <location>
        <begin position="77"/>
        <end position="118"/>
    </location>
</feature>
<feature type="disulfide bond" evidence="5">
    <location>
        <begin position="78"/>
        <end position="93"/>
    </location>
</feature>
<dbReference type="Ensembl" id="ENSJJAT00000012427.1">
    <property type="protein sequence ID" value="ENSJJAP00000006039.1"/>
    <property type="gene ID" value="ENSJJAG00000010813.1"/>
</dbReference>
<reference evidence="10" key="2">
    <citation type="submission" date="2025-09" db="UniProtKB">
        <authorList>
            <consortium name="Ensembl"/>
        </authorList>
    </citation>
    <scope>IDENTIFICATION</scope>
</reference>
<gene>
    <name evidence="10" type="primary">Tnfrsf1b</name>
</gene>
<evidence type="ECO:0000256" key="2">
    <source>
        <dbReference type="ARBA" id="ARBA00022737"/>
    </source>
</evidence>
<dbReference type="PANTHER" id="PTHR47386">
    <property type="entry name" value="TUMOR NECROSIS FACTOR RECEPTOR SUPERFAMILY MEMBER 1B"/>
    <property type="match status" value="1"/>
</dbReference>
<keyword evidence="11" id="KW-1185">Reference proteome</keyword>
<dbReference type="CDD" id="cd10577">
    <property type="entry name" value="TNFRSF1B"/>
    <property type="match status" value="1"/>
</dbReference>
<dbReference type="InterPro" id="IPR001368">
    <property type="entry name" value="TNFR/NGFR_Cys_rich_reg"/>
</dbReference>
<feature type="disulfide bond" evidence="5">
    <location>
        <begin position="54"/>
        <end position="67"/>
    </location>
</feature>
<feature type="disulfide bond" evidence="5">
    <location>
        <begin position="57"/>
        <end position="75"/>
    </location>
</feature>
<evidence type="ECO:0000313" key="10">
    <source>
        <dbReference type="Ensembl" id="ENSJJAP00000006039.1"/>
    </source>
</evidence>
<dbReference type="FunFam" id="2.10.50.10:FF:000036">
    <property type="entry name" value="Tumor necrosis factor receptor superfamily member 1B"/>
    <property type="match status" value="1"/>
</dbReference>
<feature type="signal peptide" evidence="8">
    <location>
        <begin position="1"/>
        <end position="22"/>
    </location>
</feature>
<keyword evidence="7" id="KW-0812">Transmembrane</keyword>
<dbReference type="GO" id="GO:0006954">
    <property type="term" value="P:inflammatory response"/>
    <property type="evidence" value="ECO:0007669"/>
    <property type="project" value="Ensembl"/>
</dbReference>
<dbReference type="Gene3D" id="2.10.50.10">
    <property type="entry name" value="Tumor Necrosis Factor Receptor, subunit A, domain 2"/>
    <property type="match status" value="3"/>
</dbReference>
<proteinExistence type="predicted"/>
<dbReference type="GO" id="GO:0051044">
    <property type="term" value="P:positive regulation of membrane protein ectodomain proteolysis"/>
    <property type="evidence" value="ECO:0007669"/>
    <property type="project" value="Ensembl"/>
</dbReference>
<dbReference type="SMART" id="SM00208">
    <property type="entry name" value="TNFR"/>
    <property type="match status" value="4"/>
</dbReference>
<dbReference type="PROSITE" id="PS00652">
    <property type="entry name" value="TNFR_NGFR_1"/>
    <property type="match status" value="2"/>
</dbReference>
<feature type="region of interest" description="Disordered" evidence="6">
    <location>
        <begin position="213"/>
        <end position="246"/>
    </location>
</feature>
<sequence length="460" mass="48069">MAPAAVWTALAVGLQLWATGHAVPAQVTWTPYAIEPGGVCRPREYHHSAVQMCCAMCPPGQHVKRFCTKTSDTVCTDCEDGTYTQLWNSLFTCLGCGSRCGPDQVKIQGCTRQQNRVCVCKPGMYCALATSASDSCRQCMRLRKCGPGFGATETRAANGNVVCRPCAPGTFSNTTSSTDACRPHRSCSIVAIPGNASVDAVCASESLTLRATQATADGSQPQPVSERSQPLEVTSGNSAAPNISILPEDPVPRGSIAGVIAGVTTLSLLLIGVVNCIILAHKREKPFCLQREAKVPHLPAEKSGDAPGLEQQHLLTTAPSSSSSSLESSASATGRRAPPRSQPQTPTAEEEEARGSWAGGSRSSDSSPGHQGPYVNVTCIVSVCSSSDHSSQCASQASATVGNAHTNPSGCPSDEQVPFSQEECPSQSHLEIPETLLQSHEEKALPLGVPDAGMKPSEVG</sequence>
<dbReference type="PANTHER" id="PTHR47386:SF1">
    <property type="entry name" value="TUMOR NECROSIS FACTOR RECEPTOR SUPERFAMILY MEMBER 1B"/>
    <property type="match status" value="1"/>
</dbReference>
<dbReference type="GeneTree" id="ENSGT00940000161800"/>
<dbReference type="AlphaFoldDB" id="A0A8C5K6G2"/>
<evidence type="ECO:0000313" key="11">
    <source>
        <dbReference type="Proteomes" id="UP000694385"/>
    </source>
</evidence>
<name>A0A8C5K6G2_JACJA</name>
<dbReference type="GO" id="GO:0005031">
    <property type="term" value="F:tumor necrosis factor receptor activity"/>
    <property type="evidence" value="ECO:0007669"/>
    <property type="project" value="Ensembl"/>
</dbReference>
<dbReference type="GO" id="GO:0031625">
    <property type="term" value="F:ubiquitin protein ligase binding"/>
    <property type="evidence" value="ECO:0007669"/>
    <property type="project" value="Ensembl"/>
</dbReference>
<dbReference type="GO" id="GO:0002724">
    <property type="term" value="P:regulation of T cell cytokine production"/>
    <property type="evidence" value="ECO:0007669"/>
    <property type="project" value="Ensembl"/>
</dbReference>
<dbReference type="GO" id="GO:0045121">
    <property type="term" value="C:membrane raft"/>
    <property type="evidence" value="ECO:0007669"/>
    <property type="project" value="Ensembl"/>
</dbReference>
<keyword evidence="4" id="KW-0325">Glycoprotein</keyword>
<evidence type="ECO:0000256" key="4">
    <source>
        <dbReference type="ARBA" id="ARBA00023180"/>
    </source>
</evidence>
<feature type="domain" description="TNFR-Cys" evidence="9">
    <location>
        <begin position="165"/>
        <end position="202"/>
    </location>
</feature>
<feature type="repeat" description="TNFR-Cys" evidence="5">
    <location>
        <begin position="39"/>
        <end position="75"/>
    </location>
</feature>
<evidence type="ECO:0000256" key="8">
    <source>
        <dbReference type="SAM" id="SignalP"/>
    </source>
</evidence>
<feature type="repeat" description="TNFR-Cys" evidence="5">
    <location>
        <begin position="165"/>
        <end position="202"/>
    </location>
</feature>
<dbReference type="InterPro" id="IPR020411">
    <property type="entry name" value="TNFR_1B"/>
</dbReference>
<feature type="transmembrane region" description="Helical" evidence="7">
    <location>
        <begin position="256"/>
        <end position="280"/>
    </location>
</feature>
<feature type="domain" description="TNFR-Cys" evidence="9">
    <location>
        <begin position="119"/>
        <end position="163"/>
    </location>
</feature>
<keyword evidence="2" id="KW-0677">Repeat</keyword>
<feature type="region of interest" description="Disordered" evidence="6">
    <location>
        <begin position="401"/>
        <end position="460"/>
    </location>
</feature>
<feature type="domain" description="TNFR-Cys" evidence="9">
    <location>
        <begin position="39"/>
        <end position="75"/>
    </location>
</feature>
<dbReference type="GO" id="GO:0003332">
    <property type="term" value="P:negative regulation of extracellular matrix constituent secretion"/>
    <property type="evidence" value="ECO:0007669"/>
    <property type="project" value="Ensembl"/>
</dbReference>
<dbReference type="Pfam" id="PF00020">
    <property type="entry name" value="TNFR_c6"/>
    <property type="match status" value="2"/>
</dbReference>
<reference evidence="10" key="1">
    <citation type="submission" date="2025-08" db="UniProtKB">
        <authorList>
            <consortium name="Ensembl"/>
        </authorList>
    </citation>
    <scope>IDENTIFICATION</scope>
</reference>
<evidence type="ECO:0000256" key="5">
    <source>
        <dbReference type="PROSITE-ProRule" id="PRU00206"/>
    </source>
</evidence>
<dbReference type="InterPro" id="IPR033996">
    <property type="entry name" value="TNFRSF1B_N"/>
</dbReference>
<evidence type="ECO:0000256" key="7">
    <source>
        <dbReference type="SAM" id="Phobius"/>
    </source>
</evidence>
<comment type="caution">
    <text evidence="5">Lacks conserved residue(s) required for the propagation of feature annotation.</text>
</comment>
<dbReference type="PROSITE" id="PS50050">
    <property type="entry name" value="TNFR_NGFR_2"/>
    <property type="match status" value="4"/>
</dbReference>
<keyword evidence="1 8" id="KW-0732">Signal</keyword>
<accession>A0A8C5K6G2</accession>
<dbReference type="GO" id="GO:0048714">
    <property type="term" value="P:positive regulation of oligodendrocyte differentiation"/>
    <property type="evidence" value="ECO:0007669"/>
    <property type="project" value="Ensembl"/>
</dbReference>
<dbReference type="InterPro" id="IPR051670">
    <property type="entry name" value="TNF_chemokine_rcpt-like"/>
</dbReference>
<evidence type="ECO:0000256" key="1">
    <source>
        <dbReference type="ARBA" id="ARBA00022729"/>
    </source>
</evidence>
<evidence type="ECO:0000259" key="9">
    <source>
        <dbReference type="PROSITE" id="PS50050"/>
    </source>
</evidence>
<dbReference type="GO" id="GO:1902339">
    <property type="term" value="P:positive regulation of apoptotic process involved in morphogenesis"/>
    <property type="evidence" value="ECO:0007669"/>
    <property type="project" value="Ensembl"/>
</dbReference>
<dbReference type="GO" id="GO:0031643">
    <property type="term" value="P:positive regulation of myelination"/>
    <property type="evidence" value="ECO:0007669"/>
    <property type="project" value="Ensembl"/>
</dbReference>
<keyword evidence="3 5" id="KW-1015">Disulfide bond</keyword>
<dbReference type="GO" id="GO:0008630">
    <property type="term" value="P:intrinsic apoptotic signaling pathway in response to DNA damage"/>
    <property type="evidence" value="ECO:0007669"/>
    <property type="project" value="Ensembl"/>
</dbReference>
<dbReference type="GO" id="GO:0003177">
    <property type="term" value="P:pulmonary valve development"/>
    <property type="evidence" value="ECO:0007669"/>
    <property type="project" value="Ensembl"/>
</dbReference>
<keyword evidence="7" id="KW-1133">Transmembrane helix</keyword>
<dbReference type="OMA" id="CAPCEDS"/>